<evidence type="ECO:0000256" key="3">
    <source>
        <dbReference type="PROSITE-ProRule" id="PRU01091"/>
    </source>
</evidence>
<dbReference type="Pfam" id="PF03704">
    <property type="entry name" value="BTAD"/>
    <property type="match status" value="1"/>
</dbReference>
<dbReference type="PROSITE" id="PS51755">
    <property type="entry name" value="OMPR_PHOB"/>
    <property type="match status" value="1"/>
</dbReference>
<evidence type="ECO:0000256" key="4">
    <source>
        <dbReference type="SAM" id="MobiDB-lite"/>
    </source>
</evidence>
<dbReference type="SUPFAM" id="SSF52540">
    <property type="entry name" value="P-loop containing nucleoside triphosphate hydrolases"/>
    <property type="match status" value="1"/>
</dbReference>
<dbReference type="SUPFAM" id="SSF48452">
    <property type="entry name" value="TPR-like"/>
    <property type="match status" value="1"/>
</dbReference>
<dbReference type="RefSeq" id="WP_188686200.1">
    <property type="nucleotide sequence ID" value="NZ_BMIS01000014.1"/>
</dbReference>
<dbReference type="InterPro" id="IPR005158">
    <property type="entry name" value="BTAD"/>
</dbReference>
<proteinExistence type="inferred from homology"/>
<dbReference type="GO" id="GO:0003677">
    <property type="term" value="F:DNA binding"/>
    <property type="evidence" value="ECO:0007669"/>
    <property type="project" value="UniProtKB-UniRule"/>
</dbReference>
<keyword evidence="7" id="KW-1185">Reference proteome</keyword>
<dbReference type="SUPFAM" id="SSF46894">
    <property type="entry name" value="C-terminal effector domain of the bipartite response regulators"/>
    <property type="match status" value="1"/>
</dbReference>
<dbReference type="InterPro" id="IPR027417">
    <property type="entry name" value="P-loop_NTPase"/>
</dbReference>
<dbReference type="InterPro" id="IPR011990">
    <property type="entry name" value="TPR-like_helical_dom_sf"/>
</dbReference>
<accession>A0A917AVG6</accession>
<gene>
    <name evidence="6" type="ORF">GCM10011401_24640</name>
</gene>
<dbReference type="EMBL" id="BMIS01000014">
    <property type="protein sequence ID" value="GGE76348.1"/>
    <property type="molecule type" value="Genomic_DNA"/>
</dbReference>
<evidence type="ECO:0000313" key="7">
    <source>
        <dbReference type="Proteomes" id="UP000633136"/>
    </source>
</evidence>
<dbReference type="PANTHER" id="PTHR47691">
    <property type="entry name" value="REGULATOR-RELATED"/>
    <property type="match status" value="1"/>
</dbReference>
<feature type="domain" description="OmpR/PhoB-type" evidence="5">
    <location>
        <begin position="1"/>
        <end position="96"/>
    </location>
</feature>
<dbReference type="SMART" id="SM01043">
    <property type="entry name" value="BTAD"/>
    <property type="match status" value="1"/>
</dbReference>
<reference evidence="6" key="1">
    <citation type="journal article" date="2014" name="Int. J. Syst. Evol. Microbiol.">
        <title>Complete genome sequence of Corynebacterium casei LMG S-19264T (=DSM 44701T), isolated from a smear-ripened cheese.</title>
        <authorList>
            <consortium name="US DOE Joint Genome Institute (JGI-PGF)"/>
            <person name="Walter F."/>
            <person name="Albersmeier A."/>
            <person name="Kalinowski J."/>
            <person name="Ruckert C."/>
        </authorList>
    </citation>
    <scope>NUCLEOTIDE SEQUENCE</scope>
    <source>
        <strain evidence="6">CGMCC 1.15388</strain>
    </source>
</reference>
<dbReference type="InterPro" id="IPR016032">
    <property type="entry name" value="Sig_transdc_resp-reg_C-effctor"/>
</dbReference>
<sequence>MRAEVLGAVRLVDDAGSPLEIPERKVRALLAALALNAGEAVPAETLISRVWGEDLPGNPSRVLQAKLSQLRALLEQATAGGREMVSRSGGGYRIELEGEALDAAVLRAAVGRAAELPADDRRAQMLESALELWHGRPYVEFADELWLSAEIADLEETRLRGLELCAEALVSVGRPERAVALAGPALTEHPTREGLAAPLLLAYCRTRRQPEALAAYERLRGHLADELGIEPTEALQQLHLSILRQEPEVMEQVPDAGGSEGAADSRGAPEAPDAGGRLPAYASAFLGREEETQQVLSLLGEHRLITLLGVGGIGKTRLAVHAAGQLVHQSGAGAWFVDLTEVPRRGEEEGSPADRIFRMTAEALSLSSPWQGGEEIPARVMAALEAREALLVLDNCEHVIDEVAAFTDGLLRRAPGVKVLATSREPMGLAEEQRLVVPQLPAEDVESAAAEFFMTRARAVNSAMADDAGTLAAAAELCRRLDGLPLALELAAARTSVLSVPDLLERITDRLDLFARPGRAAPRRQQTLRGMLDWSWELLDEQEQVLLRRLAVHPVLWRLDVIDQVCADSQRRPSFGEESCPEADHSVISADGTVLLPRRRVLGALTRLVERSLVSVTEVEGQVRYRLLETVGTYAAERLEDSGERNAVVARHIEYHRNLVDCAREFLFGPQARDWVRRIDEAGSHLSAAVTEALRRHDGASAVALVLSTFWYRWMTGRMDSLLEDLAAAADCPNPGQSPQERRAHAQLRVLARTVEDRLPGEKVGQVLESLEAFDADEQSQLARMQVQWFASTVMYADAEHRERGRRLADEAIGYLLEAGDVRAAAFGSTQRDWFLLEFWEEPPQGMPDGGDVEEILRSHGDVYGLTQALGVQHLWAEAQGRREESCRLAEEVLALSAELNLESEMAYWELVHAALRLREGSLDEATGHLRRGHRIAQRVAFVYCLPLHDALAAMLAQRRGEDHRSQQLFGRMSPRDRVNAGHALRRYFSEEVLPAELQSSGRRRVSSTTTPASSSEVRA</sequence>
<dbReference type="AlphaFoldDB" id="A0A917AVG6"/>
<dbReference type="SMART" id="SM00862">
    <property type="entry name" value="Trans_reg_C"/>
    <property type="match status" value="1"/>
</dbReference>
<dbReference type="Proteomes" id="UP000633136">
    <property type="component" value="Unassembled WGS sequence"/>
</dbReference>
<name>A0A917AVG6_9MICC</name>
<protein>
    <recommendedName>
        <fullName evidence="5">OmpR/PhoB-type domain-containing protein</fullName>
    </recommendedName>
</protein>
<dbReference type="GO" id="GO:0000160">
    <property type="term" value="P:phosphorelay signal transduction system"/>
    <property type="evidence" value="ECO:0007669"/>
    <property type="project" value="InterPro"/>
</dbReference>
<dbReference type="PRINTS" id="PR00364">
    <property type="entry name" value="DISEASERSIST"/>
</dbReference>
<comment type="caution">
    <text evidence="6">The sequence shown here is derived from an EMBL/GenBank/DDBJ whole genome shotgun (WGS) entry which is preliminary data.</text>
</comment>
<feature type="DNA-binding region" description="OmpR/PhoB-type" evidence="3">
    <location>
        <begin position="1"/>
        <end position="96"/>
    </location>
</feature>
<reference evidence="6" key="2">
    <citation type="submission" date="2020-09" db="EMBL/GenBank/DDBJ databases">
        <authorList>
            <person name="Sun Q."/>
            <person name="Zhou Y."/>
        </authorList>
    </citation>
    <scope>NUCLEOTIDE SEQUENCE</scope>
    <source>
        <strain evidence="6">CGMCC 1.15388</strain>
    </source>
</reference>
<evidence type="ECO:0000313" key="6">
    <source>
        <dbReference type="EMBL" id="GGE76348.1"/>
    </source>
</evidence>
<comment type="similarity">
    <text evidence="1">Belongs to the AfsR/DnrI/RedD regulatory family.</text>
</comment>
<dbReference type="CDD" id="cd15831">
    <property type="entry name" value="BTAD"/>
    <property type="match status" value="1"/>
</dbReference>
<dbReference type="Gene3D" id="1.10.10.10">
    <property type="entry name" value="Winged helix-like DNA-binding domain superfamily/Winged helix DNA-binding domain"/>
    <property type="match status" value="1"/>
</dbReference>
<dbReference type="InterPro" id="IPR036388">
    <property type="entry name" value="WH-like_DNA-bd_sf"/>
</dbReference>
<evidence type="ECO:0000256" key="1">
    <source>
        <dbReference type="ARBA" id="ARBA00005820"/>
    </source>
</evidence>
<feature type="region of interest" description="Disordered" evidence="4">
    <location>
        <begin position="251"/>
        <end position="274"/>
    </location>
</feature>
<dbReference type="GO" id="GO:0006355">
    <property type="term" value="P:regulation of DNA-templated transcription"/>
    <property type="evidence" value="ECO:0007669"/>
    <property type="project" value="InterPro"/>
</dbReference>
<feature type="region of interest" description="Disordered" evidence="4">
    <location>
        <begin position="998"/>
        <end position="1020"/>
    </location>
</feature>
<evidence type="ECO:0000256" key="2">
    <source>
        <dbReference type="ARBA" id="ARBA00023125"/>
    </source>
</evidence>
<dbReference type="PANTHER" id="PTHR47691:SF3">
    <property type="entry name" value="HTH-TYPE TRANSCRIPTIONAL REGULATOR RV0890C-RELATED"/>
    <property type="match status" value="1"/>
</dbReference>
<evidence type="ECO:0000259" key="5">
    <source>
        <dbReference type="PROSITE" id="PS51755"/>
    </source>
</evidence>
<dbReference type="InterPro" id="IPR001867">
    <property type="entry name" value="OmpR/PhoB-type_DNA-bd"/>
</dbReference>
<keyword evidence="2 3" id="KW-0238">DNA-binding</keyword>
<dbReference type="Gene3D" id="3.40.50.300">
    <property type="entry name" value="P-loop containing nucleotide triphosphate hydrolases"/>
    <property type="match status" value="1"/>
</dbReference>
<organism evidence="6 7">
    <name type="scientific">Nesterenkonia cremea</name>
    <dbReference type="NCBI Taxonomy" id="1882340"/>
    <lineage>
        <taxon>Bacteria</taxon>
        <taxon>Bacillati</taxon>
        <taxon>Actinomycetota</taxon>
        <taxon>Actinomycetes</taxon>
        <taxon>Micrococcales</taxon>
        <taxon>Micrococcaceae</taxon>
        <taxon>Nesterenkonia</taxon>
    </lineage>
</organism>
<dbReference type="Gene3D" id="1.25.40.10">
    <property type="entry name" value="Tetratricopeptide repeat domain"/>
    <property type="match status" value="1"/>
</dbReference>
<dbReference type="Pfam" id="PF00486">
    <property type="entry name" value="Trans_reg_C"/>
    <property type="match status" value="1"/>
</dbReference>